<feature type="domain" description="YpoC-like" evidence="1">
    <location>
        <begin position="12"/>
        <end position="116"/>
    </location>
</feature>
<dbReference type="EMBL" id="RRCT01000010">
    <property type="protein sequence ID" value="RQW74282.1"/>
    <property type="molecule type" value="Genomic_DNA"/>
</dbReference>
<dbReference type="InterPro" id="IPR048427">
    <property type="entry name" value="YpoC"/>
</dbReference>
<proteinExistence type="predicted"/>
<evidence type="ECO:0000313" key="3">
    <source>
        <dbReference type="Proteomes" id="UP000274033"/>
    </source>
</evidence>
<name>A0A3N9UP30_9BACI</name>
<organism evidence="2 3">
    <name type="scientific">Lysinibacillus composti</name>
    <dbReference type="NCBI Taxonomy" id="720633"/>
    <lineage>
        <taxon>Bacteria</taxon>
        <taxon>Bacillati</taxon>
        <taxon>Bacillota</taxon>
        <taxon>Bacilli</taxon>
        <taxon>Bacillales</taxon>
        <taxon>Bacillaceae</taxon>
        <taxon>Lysinibacillus</taxon>
    </lineage>
</organism>
<accession>A0A3N9UP30</accession>
<dbReference type="Pfam" id="PF21747">
    <property type="entry name" value="YpoC"/>
    <property type="match status" value="1"/>
</dbReference>
<gene>
    <name evidence="2" type="ORF">EBB45_11820</name>
</gene>
<dbReference type="AlphaFoldDB" id="A0A3N9UP30"/>
<sequence>MIPVKKEAISKELIEPYFERWERLSDQIFHAHDERNGEAKSLMEEGIALFEELVLNTSLVEQTSLIQTNEEYEVFPINGMERFLFIKARPAQYACFRQLDELFKEIKKRYARLRIKA</sequence>
<dbReference type="RefSeq" id="WP_124764944.1">
    <property type="nucleotide sequence ID" value="NZ_JAFBDY010000012.1"/>
</dbReference>
<comment type="caution">
    <text evidence="2">The sequence shown here is derived from an EMBL/GenBank/DDBJ whole genome shotgun (WGS) entry which is preliminary data.</text>
</comment>
<evidence type="ECO:0000259" key="1">
    <source>
        <dbReference type="Pfam" id="PF21747"/>
    </source>
</evidence>
<dbReference type="OrthoDB" id="2360594at2"/>
<keyword evidence="3" id="KW-1185">Reference proteome</keyword>
<reference evidence="2 3" key="1">
    <citation type="journal article" date="2013" name="J. Microbiol.">
        <title>Lysinibacillus chungkukjangi sp. nov., isolated from Chungkukjang, Korean fermented soybean food.</title>
        <authorList>
            <person name="Kim S.J."/>
            <person name="Jang Y.H."/>
            <person name="Hamada M."/>
            <person name="Ahn J.H."/>
            <person name="Weon H.Y."/>
            <person name="Suzuki K."/>
            <person name="Whang K.S."/>
            <person name="Kwon S.W."/>
        </authorList>
    </citation>
    <scope>NUCLEOTIDE SEQUENCE [LARGE SCALE GENOMIC DNA]</scope>
    <source>
        <strain evidence="2 3">MCCC 1A12701</strain>
    </source>
</reference>
<evidence type="ECO:0000313" key="2">
    <source>
        <dbReference type="EMBL" id="RQW74282.1"/>
    </source>
</evidence>
<dbReference type="Proteomes" id="UP000274033">
    <property type="component" value="Unassembled WGS sequence"/>
</dbReference>
<protein>
    <recommendedName>
        <fullName evidence="1">YpoC-like domain-containing protein</fullName>
    </recommendedName>
</protein>